<reference evidence="3 4" key="1">
    <citation type="journal article" date="2020" name="Microbiome">
        <title>Single-cell genomics of uncultured bacteria reveals dietary fiber responders in the mouse gut microbiota.</title>
        <authorList>
            <person name="Chijiiwa R."/>
            <person name="Hosokawa M."/>
            <person name="Kogawa M."/>
            <person name="Nishikawa Y."/>
            <person name="Ide K."/>
            <person name="Sakanashi C."/>
            <person name="Takahashi K."/>
            <person name="Takeyama H."/>
        </authorList>
    </citation>
    <scope>NUCLEOTIDE SEQUENCE [LARGE SCALE GENOMIC DNA]</scope>
    <source>
        <strain evidence="3">IMSAGC_001</strain>
    </source>
</reference>
<dbReference type="AlphaFoldDB" id="A0A7J0A6U7"/>
<evidence type="ECO:0000313" key="4">
    <source>
        <dbReference type="Proteomes" id="UP000491181"/>
    </source>
</evidence>
<organism evidence="3 4">
    <name type="scientific">Bacteroides acidifaciens</name>
    <dbReference type="NCBI Taxonomy" id="85831"/>
    <lineage>
        <taxon>Bacteria</taxon>
        <taxon>Pseudomonadati</taxon>
        <taxon>Bacteroidota</taxon>
        <taxon>Bacteroidia</taxon>
        <taxon>Bacteroidales</taxon>
        <taxon>Bacteroidaceae</taxon>
        <taxon>Bacteroides</taxon>
    </lineage>
</organism>
<name>A0A7J0A6U7_9BACE</name>
<dbReference type="PANTHER" id="PTHR12526:SF630">
    <property type="entry name" value="GLYCOSYLTRANSFERASE"/>
    <property type="match status" value="1"/>
</dbReference>
<dbReference type="EMBL" id="BLLS01000134">
    <property type="protein sequence ID" value="GFH87896.1"/>
    <property type="molecule type" value="Genomic_DNA"/>
</dbReference>
<gene>
    <name evidence="3" type="primary">glgM</name>
    <name evidence="3" type="ORF">IMSAGC001_03330</name>
</gene>
<feature type="domain" description="Glycosyltransferase subfamily 4-like N-terminal" evidence="2">
    <location>
        <begin position="11"/>
        <end position="204"/>
    </location>
</feature>
<dbReference type="GO" id="GO:0016757">
    <property type="term" value="F:glycosyltransferase activity"/>
    <property type="evidence" value="ECO:0007669"/>
    <property type="project" value="UniProtKB-KW"/>
</dbReference>
<evidence type="ECO:0000259" key="1">
    <source>
        <dbReference type="Pfam" id="PF00534"/>
    </source>
</evidence>
<dbReference type="CDD" id="cd03801">
    <property type="entry name" value="GT4_PimA-like"/>
    <property type="match status" value="1"/>
</dbReference>
<proteinExistence type="predicted"/>
<comment type="caution">
    <text evidence="3">The sequence shown here is derived from an EMBL/GenBank/DDBJ whole genome shotgun (WGS) entry which is preliminary data.</text>
</comment>
<dbReference type="EC" id="2.4.1.342" evidence="3"/>
<dbReference type="Proteomes" id="UP000491181">
    <property type="component" value="Unassembled WGS sequence"/>
</dbReference>
<accession>A0A7J0A6U7</accession>
<dbReference type="SUPFAM" id="SSF53756">
    <property type="entry name" value="UDP-Glycosyltransferase/glycogen phosphorylase"/>
    <property type="match status" value="1"/>
</dbReference>
<evidence type="ECO:0000313" key="3">
    <source>
        <dbReference type="EMBL" id="GFH87896.1"/>
    </source>
</evidence>
<dbReference type="Pfam" id="PF00534">
    <property type="entry name" value="Glycos_transf_1"/>
    <property type="match status" value="1"/>
</dbReference>
<dbReference type="InterPro" id="IPR028098">
    <property type="entry name" value="Glyco_trans_4-like_N"/>
</dbReference>
<dbReference type="PANTHER" id="PTHR12526">
    <property type="entry name" value="GLYCOSYLTRANSFERASE"/>
    <property type="match status" value="1"/>
</dbReference>
<feature type="domain" description="Glycosyl transferase family 1" evidence="1">
    <location>
        <begin position="208"/>
        <end position="383"/>
    </location>
</feature>
<evidence type="ECO:0000259" key="2">
    <source>
        <dbReference type="Pfam" id="PF13439"/>
    </source>
</evidence>
<dbReference type="Gene3D" id="3.40.50.2000">
    <property type="entry name" value="Glycogen Phosphorylase B"/>
    <property type="match status" value="2"/>
</dbReference>
<sequence length="405" mass="46224">MDMSEDGTTTGVTRYMETLLRGLSACPDIEVCWIRLVHSRSKLIHRLERVGTHLEYMIPLPLSMEPVLNESYWNNKYNSVVFYIIKHLFASKSNVILHTHTLNLIDLALYIRSKVDCKIITHLHCIPWKGLYNRNPEHFNRLYKLAYVHPSSETDLELVLTDWEHRSYTLADRLICVTQCGADFVRKGVAGALPPTDIIPNGMDDFYEKRTVSRKKDKLIRLVYVGALSPGKGLPFILEALRGVKQRGYDNIQLQIAGSGHPRFVDSLASQYCDLDVRFLGLLPFDKLKEVYQNSDIGVIASLQEQASYVALEMSMFGLAVITTAVDGLDEMFTDGVTALKVGVTFSAEDGLKVDVKMLEDKLIELIEDKKKRHRLGYNARQMYLEKLTLEQMTERTVSIYRQLI</sequence>
<dbReference type="InterPro" id="IPR001296">
    <property type="entry name" value="Glyco_trans_1"/>
</dbReference>
<keyword evidence="3" id="KW-0808">Transferase</keyword>
<protein>
    <submittedName>
        <fullName evidence="3">Alpha-maltose-1-phosphate synthase</fullName>
        <ecNumber evidence="3">2.4.1.342</ecNumber>
    </submittedName>
</protein>
<keyword evidence="3" id="KW-0328">Glycosyltransferase</keyword>
<dbReference type="Pfam" id="PF13439">
    <property type="entry name" value="Glyco_transf_4"/>
    <property type="match status" value="1"/>
</dbReference>